<dbReference type="EMBL" id="UINC01005087">
    <property type="protein sequence ID" value="SVA18974.1"/>
    <property type="molecule type" value="Genomic_DNA"/>
</dbReference>
<name>A0A381TT01_9ZZZZ</name>
<reference evidence="1" key="1">
    <citation type="submission" date="2018-05" db="EMBL/GenBank/DDBJ databases">
        <authorList>
            <person name="Lanie J.A."/>
            <person name="Ng W.-L."/>
            <person name="Kazmierczak K.M."/>
            <person name="Andrzejewski T.M."/>
            <person name="Davidsen T.M."/>
            <person name="Wayne K.J."/>
            <person name="Tettelin H."/>
            <person name="Glass J.I."/>
            <person name="Rusch D."/>
            <person name="Podicherti R."/>
            <person name="Tsui H.-C.T."/>
            <person name="Winkler M.E."/>
        </authorList>
    </citation>
    <scope>NUCLEOTIDE SEQUENCE</scope>
</reference>
<gene>
    <name evidence="1" type="ORF">METZ01_LOCUS71828</name>
</gene>
<sequence>VHKDGVNQLLNREYVDRNRFLPGSEWMRIDFQHL</sequence>
<evidence type="ECO:0000313" key="1">
    <source>
        <dbReference type="EMBL" id="SVA18974.1"/>
    </source>
</evidence>
<dbReference type="AlphaFoldDB" id="A0A381TT01"/>
<protein>
    <submittedName>
        <fullName evidence="1">Uncharacterized protein</fullName>
    </submittedName>
</protein>
<feature type="non-terminal residue" evidence="1">
    <location>
        <position position="1"/>
    </location>
</feature>
<accession>A0A381TT01</accession>
<organism evidence="1">
    <name type="scientific">marine metagenome</name>
    <dbReference type="NCBI Taxonomy" id="408172"/>
    <lineage>
        <taxon>unclassified sequences</taxon>
        <taxon>metagenomes</taxon>
        <taxon>ecological metagenomes</taxon>
    </lineage>
</organism>
<proteinExistence type="predicted"/>